<dbReference type="PANTHER" id="PTHR42855">
    <property type="entry name" value="ABC TRANSPORTER ATP-BINDING SUBUNIT"/>
    <property type="match status" value="1"/>
</dbReference>
<feature type="compositionally biased region" description="Basic and acidic residues" evidence="3">
    <location>
        <begin position="247"/>
        <end position="270"/>
    </location>
</feature>
<dbReference type="CDD" id="cd03221">
    <property type="entry name" value="ABCF_EF-3"/>
    <property type="match status" value="1"/>
</dbReference>
<dbReference type="InterPro" id="IPR051309">
    <property type="entry name" value="ABCF_ATPase"/>
</dbReference>
<evidence type="ECO:0000313" key="5">
    <source>
        <dbReference type="EMBL" id="HIR13430.1"/>
    </source>
</evidence>
<dbReference type="SUPFAM" id="SSF52540">
    <property type="entry name" value="P-loop containing nucleoside triphosphate hydrolases"/>
    <property type="match status" value="1"/>
</dbReference>
<feature type="domain" description="ABC transporter" evidence="4">
    <location>
        <begin position="4"/>
        <end position="215"/>
    </location>
</feature>
<dbReference type="Gene3D" id="3.40.50.300">
    <property type="entry name" value="P-loop containing nucleotide triphosphate hydrolases"/>
    <property type="match status" value="1"/>
</dbReference>
<accession>A0A9D1AB78</accession>
<keyword evidence="1" id="KW-0547">Nucleotide-binding</keyword>
<comment type="caution">
    <text evidence="5">The sequence shown here is derived from an EMBL/GenBank/DDBJ whole genome shotgun (WGS) entry which is preliminary data.</text>
</comment>
<proteinExistence type="predicted"/>
<protein>
    <submittedName>
        <fullName evidence="5">ABC-F family ATP-binding cassette domain-containing protein</fullName>
    </submittedName>
</protein>
<evidence type="ECO:0000259" key="4">
    <source>
        <dbReference type="PROSITE" id="PS50893"/>
    </source>
</evidence>
<dbReference type="InterPro" id="IPR017871">
    <property type="entry name" value="ABC_transporter-like_CS"/>
</dbReference>
<dbReference type="GO" id="GO:0005524">
    <property type="term" value="F:ATP binding"/>
    <property type="evidence" value="ECO:0007669"/>
    <property type="project" value="UniProtKB-KW"/>
</dbReference>
<reference evidence="5" key="2">
    <citation type="journal article" date="2021" name="PeerJ">
        <title>Extensive microbial diversity within the chicken gut microbiome revealed by metagenomics and culture.</title>
        <authorList>
            <person name="Gilroy R."/>
            <person name="Ravi A."/>
            <person name="Getino M."/>
            <person name="Pursley I."/>
            <person name="Horton D.L."/>
            <person name="Alikhan N.F."/>
            <person name="Baker D."/>
            <person name="Gharbi K."/>
            <person name="Hall N."/>
            <person name="Watson M."/>
            <person name="Adriaenssens E.M."/>
            <person name="Foster-Nyarko E."/>
            <person name="Jarju S."/>
            <person name="Secka A."/>
            <person name="Antonio M."/>
            <person name="Oren A."/>
            <person name="Chaudhuri R.R."/>
            <person name="La Ragione R."/>
            <person name="Hildebrand F."/>
            <person name="Pallen M.J."/>
        </authorList>
    </citation>
    <scope>NUCLEOTIDE SEQUENCE</scope>
    <source>
        <strain evidence="5">ChiSjej4B22-8148</strain>
    </source>
</reference>
<organism evidence="5 6">
    <name type="scientific">Candidatus Choladousia intestinavium</name>
    <dbReference type="NCBI Taxonomy" id="2840727"/>
    <lineage>
        <taxon>Bacteria</taxon>
        <taxon>Bacillati</taxon>
        <taxon>Bacillota</taxon>
        <taxon>Clostridia</taxon>
        <taxon>Lachnospirales</taxon>
        <taxon>Lachnospiraceae</taxon>
        <taxon>Lachnospiraceae incertae sedis</taxon>
        <taxon>Candidatus Choladousia</taxon>
    </lineage>
</organism>
<evidence type="ECO:0000256" key="3">
    <source>
        <dbReference type="SAM" id="MobiDB-lite"/>
    </source>
</evidence>
<evidence type="ECO:0000313" key="6">
    <source>
        <dbReference type="Proteomes" id="UP000886757"/>
    </source>
</evidence>
<dbReference type="InterPro" id="IPR027417">
    <property type="entry name" value="P-loop_NTPase"/>
</dbReference>
<evidence type="ECO:0000256" key="1">
    <source>
        <dbReference type="ARBA" id="ARBA00022741"/>
    </source>
</evidence>
<sequence length="320" mass="37221">MSQIYVSNLSFGYEGSEAPVFENVSFHIDSNWKLGLLGRNGKGKTTLLKLFSGKYSYSGSIQASVCFDYFPFELSEKQKQGTADEIIQELFPEYEFWKICRELDLLQMDVSLLYRPFETLSGGEQARIMLAVLFAEEGHFLLIDEPTNHLDTAARKAVQAYLQGKKGFILVSHDRQLLDSCVDHILAIERNRIVIEKGNFSTWWENKSRNDSYEKEQNERLKKEISRLTEASRRTTAWADKAESRKIGFDPGKEHDRSIGTRSYIGEKSRKMQQRRKNLERRQHSAIEEKEKLLKNLEEPVDLKLRPLEHYKEVYIHGEN</sequence>
<keyword evidence="2 5" id="KW-0067">ATP-binding</keyword>
<dbReference type="Proteomes" id="UP000886757">
    <property type="component" value="Unassembled WGS sequence"/>
</dbReference>
<dbReference type="AlphaFoldDB" id="A0A9D1AB78"/>
<evidence type="ECO:0000256" key="2">
    <source>
        <dbReference type="ARBA" id="ARBA00022840"/>
    </source>
</evidence>
<reference evidence="5" key="1">
    <citation type="submission" date="2020-10" db="EMBL/GenBank/DDBJ databases">
        <authorList>
            <person name="Gilroy R."/>
        </authorList>
    </citation>
    <scope>NUCLEOTIDE SEQUENCE</scope>
    <source>
        <strain evidence="5">ChiSjej4B22-8148</strain>
    </source>
</reference>
<dbReference type="Pfam" id="PF00005">
    <property type="entry name" value="ABC_tran"/>
    <property type="match status" value="1"/>
</dbReference>
<dbReference type="SMART" id="SM00382">
    <property type="entry name" value="AAA"/>
    <property type="match status" value="1"/>
</dbReference>
<feature type="region of interest" description="Disordered" evidence="3">
    <location>
        <begin position="247"/>
        <end position="284"/>
    </location>
</feature>
<name>A0A9D1AB78_9FIRM</name>
<dbReference type="PROSITE" id="PS00211">
    <property type="entry name" value="ABC_TRANSPORTER_1"/>
    <property type="match status" value="1"/>
</dbReference>
<dbReference type="InterPro" id="IPR003439">
    <property type="entry name" value="ABC_transporter-like_ATP-bd"/>
</dbReference>
<gene>
    <name evidence="5" type="ORF">IAB31_05860</name>
</gene>
<feature type="non-terminal residue" evidence="5">
    <location>
        <position position="320"/>
    </location>
</feature>
<dbReference type="PROSITE" id="PS50893">
    <property type="entry name" value="ABC_TRANSPORTER_2"/>
    <property type="match status" value="1"/>
</dbReference>
<dbReference type="EMBL" id="DVGK01000066">
    <property type="protein sequence ID" value="HIR13430.1"/>
    <property type="molecule type" value="Genomic_DNA"/>
</dbReference>
<dbReference type="InterPro" id="IPR003593">
    <property type="entry name" value="AAA+_ATPase"/>
</dbReference>
<dbReference type="PANTHER" id="PTHR42855:SF2">
    <property type="entry name" value="DRUG RESISTANCE ABC TRANSPORTER,ATP-BINDING PROTEIN"/>
    <property type="match status" value="1"/>
</dbReference>
<dbReference type="GO" id="GO:0016887">
    <property type="term" value="F:ATP hydrolysis activity"/>
    <property type="evidence" value="ECO:0007669"/>
    <property type="project" value="InterPro"/>
</dbReference>